<dbReference type="VEuPathDB" id="TriTrypDB:LpyrH10_16_1770"/>
<organism evidence="2 3">
    <name type="scientific">Leptomonas pyrrhocoris</name>
    <name type="common">Firebug parasite</name>
    <dbReference type="NCBI Taxonomy" id="157538"/>
    <lineage>
        <taxon>Eukaryota</taxon>
        <taxon>Discoba</taxon>
        <taxon>Euglenozoa</taxon>
        <taxon>Kinetoplastea</taxon>
        <taxon>Metakinetoplastina</taxon>
        <taxon>Trypanosomatida</taxon>
        <taxon>Trypanosomatidae</taxon>
        <taxon>Leishmaniinae</taxon>
        <taxon>Leptomonas</taxon>
    </lineage>
</organism>
<evidence type="ECO:0000313" key="2">
    <source>
        <dbReference type="EMBL" id="KPA77640.1"/>
    </source>
</evidence>
<dbReference type="Proteomes" id="UP000037923">
    <property type="component" value="Unassembled WGS sequence"/>
</dbReference>
<feature type="compositionally biased region" description="Basic and acidic residues" evidence="1">
    <location>
        <begin position="1"/>
        <end position="20"/>
    </location>
</feature>
<dbReference type="RefSeq" id="XP_015656079.1">
    <property type="nucleotide sequence ID" value="XM_015805466.1"/>
</dbReference>
<feature type="region of interest" description="Disordered" evidence="1">
    <location>
        <begin position="1"/>
        <end position="22"/>
    </location>
</feature>
<dbReference type="AlphaFoldDB" id="A0A0M9FWP9"/>
<name>A0A0M9FWP9_LEPPY</name>
<sequence length="76" mass="9073">MERKQRKEEIGNAEGKEKEQKRVRRMIVLPLSHTHTHTNLQYPSNSSPPEQVKRQLFSTTRYIFFPFVLFAVTHTF</sequence>
<evidence type="ECO:0000313" key="3">
    <source>
        <dbReference type="Proteomes" id="UP000037923"/>
    </source>
</evidence>
<reference evidence="2 3" key="1">
    <citation type="submission" date="2015-07" db="EMBL/GenBank/DDBJ databases">
        <title>High-quality genome of monoxenous trypanosomatid Leptomonas pyrrhocoris.</title>
        <authorList>
            <person name="Flegontov P."/>
            <person name="Butenko A."/>
            <person name="Firsov S."/>
            <person name="Vlcek C."/>
            <person name="Logacheva M.D."/>
            <person name="Field M."/>
            <person name="Filatov D."/>
            <person name="Flegontova O."/>
            <person name="Gerasimov E."/>
            <person name="Jackson A.P."/>
            <person name="Kelly S."/>
            <person name="Opperdoes F."/>
            <person name="O'Reilly A."/>
            <person name="Votypka J."/>
            <person name="Yurchenko V."/>
            <person name="Lukes J."/>
        </authorList>
    </citation>
    <scope>NUCLEOTIDE SEQUENCE [LARGE SCALE GENOMIC DNA]</scope>
    <source>
        <strain evidence="2">H10</strain>
    </source>
</reference>
<comment type="caution">
    <text evidence="2">The sequence shown here is derived from an EMBL/GenBank/DDBJ whole genome shotgun (WGS) entry which is preliminary data.</text>
</comment>
<protein>
    <submittedName>
        <fullName evidence="2">Uncharacterized protein</fullName>
    </submittedName>
</protein>
<gene>
    <name evidence="2" type="ORF">ABB37_06995</name>
</gene>
<dbReference type="GeneID" id="26907281"/>
<evidence type="ECO:0000256" key="1">
    <source>
        <dbReference type="SAM" id="MobiDB-lite"/>
    </source>
</evidence>
<accession>A0A0M9FWP9</accession>
<dbReference type="EMBL" id="LGTL01000016">
    <property type="protein sequence ID" value="KPA77640.1"/>
    <property type="molecule type" value="Genomic_DNA"/>
</dbReference>
<keyword evidence="3" id="KW-1185">Reference proteome</keyword>
<proteinExistence type="predicted"/>